<dbReference type="PANTHER" id="PTHR30545">
    <property type="entry name" value="SUGAR FERMENTATION STIMULATION PROTEIN A"/>
    <property type="match status" value="1"/>
</dbReference>
<dbReference type="FunFam" id="3.40.1350.60:FF:000001">
    <property type="entry name" value="Sugar fermentation stimulation protein A"/>
    <property type="match status" value="1"/>
</dbReference>
<proteinExistence type="inferred from homology"/>
<dbReference type="Pfam" id="PF17746">
    <property type="entry name" value="SfsA_N"/>
    <property type="match status" value="1"/>
</dbReference>
<organism evidence="4 5">
    <name type="scientific">Providencia stuartii (strain MRSN 2154)</name>
    <dbReference type="NCBI Taxonomy" id="1157951"/>
    <lineage>
        <taxon>Bacteria</taxon>
        <taxon>Pseudomonadati</taxon>
        <taxon>Pseudomonadota</taxon>
        <taxon>Gammaproteobacteria</taxon>
        <taxon>Enterobacterales</taxon>
        <taxon>Morganellaceae</taxon>
        <taxon>Providencia</taxon>
    </lineage>
</organism>
<gene>
    <name evidence="1" type="primary">sfsA</name>
    <name evidence="4" type="ordered locus">S70_05085</name>
</gene>
<dbReference type="PANTHER" id="PTHR30545:SF2">
    <property type="entry name" value="SUGAR FERMENTATION STIMULATION PROTEIN A"/>
    <property type="match status" value="1"/>
</dbReference>
<evidence type="ECO:0000259" key="2">
    <source>
        <dbReference type="Pfam" id="PF03749"/>
    </source>
</evidence>
<dbReference type="Pfam" id="PF03749">
    <property type="entry name" value="SfsA"/>
    <property type="match status" value="1"/>
</dbReference>
<comment type="similarity">
    <text evidence="1">Belongs to the SfsA family.</text>
</comment>
<dbReference type="CDD" id="cd22359">
    <property type="entry name" value="SfsA-like_bacterial"/>
    <property type="match status" value="1"/>
</dbReference>
<accession>A0A140NIF2</accession>
<dbReference type="NCBIfam" id="TIGR00230">
    <property type="entry name" value="sfsA"/>
    <property type="match status" value="1"/>
</dbReference>
<name>A0A140NIF2_PROSM</name>
<dbReference type="GO" id="GO:0003677">
    <property type="term" value="F:DNA binding"/>
    <property type="evidence" value="ECO:0007669"/>
    <property type="project" value="UniProtKB-KW"/>
</dbReference>
<dbReference type="Gene3D" id="2.40.50.580">
    <property type="match status" value="1"/>
</dbReference>
<dbReference type="KEGG" id="psi:S70_05085"/>
<dbReference type="InterPro" id="IPR040452">
    <property type="entry name" value="SfsA_C"/>
</dbReference>
<reference evidence="4 5" key="1">
    <citation type="journal article" date="2012" name="J. Bacteriol.">
        <title>Complete Genome Sequence of Providencia stuartii Clinical Isolate MRSN 2154.</title>
        <authorList>
            <person name="Clifford R.J."/>
            <person name="Hang J."/>
            <person name="Riley M.C."/>
            <person name="Onmus-Leone F."/>
            <person name="Kuschner R.A."/>
            <person name="Lesho E.P."/>
            <person name="Waterman P.E."/>
        </authorList>
    </citation>
    <scope>NUCLEOTIDE SEQUENCE [LARGE SCALE GENOMIC DNA]</scope>
    <source>
        <strain evidence="4 5">MRSN 2154</strain>
    </source>
</reference>
<dbReference type="FunFam" id="2.40.50.580:FF:000001">
    <property type="entry name" value="Sugar fermentation stimulation protein A"/>
    <property type="match status" value="1"/>
</dbReference>
<protein>
    <recommendedName>
        <fullName evidence="1">Sugar fermentation stimulation protein homolog</fullName>
    </recommendedName>
</protein>
<evidence type="ECO:0000313" key="4">
    <source>
        <dbReference type="EMBL" id="AFH92895.1"/>
    </source>
</evidence>
<evidence type="ECO:0000259" key="3">
    <source>
        <dbReference type="Pfam" id="PF17746"/>
    </source>
</evidence>
<dbReference type="PATRIC" id="fig|1157951.4.peg.1006"/>
<dbReference type="InterPro" id="IPR005224">
    <property type="entry name" value="SfsA"/>
</dbReference>
<feature type="domain" description="SfsA N-terminal OB" evidence="3">
    <location>
        <begin position="13"/>
        <end position="80"/>
    </location>
</feature>
<evidence type="ECO:0000313" key="5">
    <source>
        <dbReference type="Proteomes" id="UP000005012"/>
    </source>
</evidence>
<dbReference type="Gene3D" id="3.40.1350.60">
    <property type="match status" value="1"/>
</dbReference>
<keyword evidence="4" id="KW-0238">DNA-binding</keyword>
<dbReference type="InterPro" id="IPR041465">
    <property type="entry name" value="SfsA_N"/>
</dbReference>
<dbReference type="AlphaFoldDB" id="A0A140NIF2"/>
<dbReference type="Proteomes" id="UP000005012">
    <property type="component" value="Chromosome"/>
</dbReference>
<dbReference type="OrthoDB" id="9802365at2"/>
<dbReference type="HAMAP" id="MF_00095">
    <property type="entry name" value="SfsA"/>
    <property type="match status" value="1"/>
</dbReference>
<dbReference type="EMBL" id="CP003488">
    <property type="protein sequence ID" value="AFH92895.1"/>
    <property type="molecule type" value="Genomic_DNA"/>
</dbReference>
<evidence type="ECO:0000256" key="1">
    <source>
        <dbReference type="HAMAP-Rule" id="MF_00095"/>
    </source>
</evidence>
<sequence>MEFIPPLQPATLIKRYKRFLADVVTPDGEVMTIHCANTGAMTGCATPGDKIWYSTSNNSKRKYPHSWEVTQTSQNHLICINTLRANQIIAEALAQKNIPELSEYSVIKPEMKYGSENSRIDFFLSGDGLPDCFIEVKSVTLLENNHGYFPDAVTERGQKHLRELTTIAKEGKKAILLFAVLHTGIYEVSAAAHIDKQYATLLKEAIENGVEVLCYQVDINTQKMLLGKKLSLHLSNNDSLFAAQSEDAWVLEA</sequence>
<dbReference type="RefSeq" id="WP_014656570.1">
    <property type="nucleotide sequence ID" value="NC_017731.1"/>
</dbReference>
<reference evidence="5" key="2">
    <citation type="submission" date="2012-04" db="EMBL/GenBank/DDBJ databases">
        <title>Complete genome sequence of Providencia stuartii clinical isolate MRSN 2154.</title>
        <authorList>
            <person name="Clifford R.J."/>
            <person name="Hang J."/>
            <person name="Riley M.C."/>
            <person name="Onmus-Leone F."/>
            <person name="Kuschner R.A."/>
            <person name="Lesho E.P."/>
            <person name="Waterman P.E."/>
        </authorList>
    </citation>
    <scope>NUCLEOTIDE SEQUENCE [LARGE SCALE GENOMIC DNA]</scope>
    <source>
        <strain evidence="5">MRSN 2154</strain>
    </source>
</reference>
<dbReference type="HOGENOM" id="CLU_052299_2_0_6"/>
<feature type="domain" description="Sugar fermentation stimulation protein C-terminal" evidence="2">
    <location>
        <begin position="84"/>
        <end position="222"/>
    </location>
</feature>